<evidence type="ECO:0000256" key="9">
    <source>
        <dbReference type="ARBA" id="ARBA00023012"/>
    </source>
</evidence>
<keyword evidence="4" id="KW-0597">Phosphoprotein</keyword>
<dbReference type="OrthoDB" id="9815202at2"/>
<evidence type="ECO:0000256" key="6">
    <source>
        <dbReference type="ARBA" id="ARBA00022692"/>
    </source>
</evidence>
<evidence type="ECO:0000256" key="8">
    <source>
        <dbReference type="ARBA" id="ARBA00022989"/>
    </source>
</evidence>
<dbReference type="PROSITE" id="PS50885">
    <property type="entry name" value="HAMP"/>
    <property type="match status" value="1"/>
</dbReference>
<evidence type="ECO:0000313" key="15">
    <source>
        <dbReference type="EMBL" id="RVT95348.1"/>
    </source>
</evidence>
<dbReference type="EMBL" id="SACL01000006">
    <property type="protein sequence ID" value="RVT95348.1"/>
    <property type="molecule type" value="Genomic_DNA"/>
</dbReference>
<dbReference type="RefSeq" id="WP_127788834.1">
    <property type="nucleotide sequence ID" value="NZ_SACL01000006.1"/>
</dbReference>
<dbReference type="Gene3D" id="3.30.450.20">
    <property type="entry name" value="PAS domain"/>
    <property type="match status" value="1"/>
</dbReference>
<dbReference type="Gene3D" id="6.10.340.10">
    <property type="match status" value="1"/>
</dbReference>
<dbReference type="EC" id="2.7.13.3" evidence="3"/>
<organism evidence="15 16">
    <name type="scientific">Rhodovarius crocodyli</name>
    <dbReference type="NCBI Taxonomy" id="1979269"/>
    <lineage>
        <taxon>Bacteria</taxon>
        <taxon>Pseudomonadati</taxon>
        <taxon>Pseudomonadota</taxon>
        <taxon>Alphaproteobacteria</taxon>
        <taxon>Acetobacterales</taxon>
        <taxon>Roseomonadaceae</taxon>
        <taxon>Rhodovarius</taxon>
    </lineage>
</organism>
<evidence type="ECO:0000256" key="7">
    <source>
        <dbReference type="ARBA" id="ARBA00022777"/>
    </source>
</evidence>
<dbReference type="InterPro" id="IPR004358">
    <property type="entry name" value="Sig_transdc_His_kin-like_C"/>
</dbReference>
<protein>
    <recommendedName>
        <fullName evidence="3">histidine kinase</fullName>
        <ecNumber evidence="3">2.7.13.3</ecNumber>
    </recommendedName>
</protein>
<dbReference type="Gene3D" id="3.30.565.10">
    <property type="entry name" value="Histidine kinase-like ATPase, C-terminal domain"/>
    <property type="match status" value="1"/>
</dbReference>
<dbReference type="InterPro" id="IPR036890">
    <property type="entry name" value="HATPase_C_sf"/>
</dbReference>
<dbReference type="Pfam" id="PF00512">
    <property type="entry name" value="HisKA"/>
    <property type="match status" value="1"/>
</dbReference>
<dbReference type="PANTHER" id="PTHR45436:SF5">
    <property type="entry name" value="SENSOR HISTIDINE KINASE TRCS"/>
    <property type="match status" value="1"/>
</dbReference>
<evidence type="ECO:0000256" key="12">
    <source>
        <dbReference type="SAM" id="Phobius"/>
    </source>
</evidence>
<dbReference type="SMART" id="SM00387">
    <property type="entry name" value="HATPase_c"/>
    <property type="match status" value="1"/>
</dbReference>
<evidence type="ECO:0000256" key="1">
    <source>
        <dbReference type="ARBA" id="ARBA00000085"/>
    </source>
</evidence>
<dbReference type="InterPro" id="IPR005467">
    <property type="entry name" value="His_kinase_dom"/>
</dbReference>
<keyword evidence="7" id="KW-0418">Kinase</keyword>
<evidence type="ECO:0000256" key="5">
    <source>
        <dbReference type="ARBA" id="ARBA00022679"/>
    </source>
</evidence>
<dbReference type="PANTHER" id="PTHR45436">
    <property type="entry name" value="SENSOR HISTIDINE KINASE YKOH"/>
    <property type="match status" value="1"/>
</dbReference>
<sequence length="504" mass="53266">MASATASRRKPRIRTVLLAANLALLVAPLGGLWLLKVYESALVRQTETELIGQAAVIAAVFRAQWAGPDAPLPPATMLPRPVQLDLARDPVLPPPFDGIPGTPPDPRAAAIGRELQPVLAEAQRVTLAAMRVLDRQGVVVASSREELGLSLAAQPEVAAALQGQPISVLRARVVAGDQPRGATSLSRSGSIRVFVAHPVLEQGEVIGAVLLSRTPPGVDQALYGKRWHIAGLVLVLLLVAGALAFVISYTVSRPIRDVADRARLVAAGGRLPPGRVRRSAVREADELSAAIQAMAGTLQHRADYIGGFAAEVSHEFKTPLAALRGALELLQDEMPEADRARFLAQAQGDVERLDRLVRRLLELARAEAPPPRDGGRCNLRDVQADLPDAEVAIPAETLRAVLGNLRDNTRQHAGPGAVSSVTGRIEGDRVILRVADNGRGISAANAARVFERFFTTARDTGGTGLGLPIVRSMLEAAGGSIALVPAETGTCFEISLPVPAPHPR</sequence>
<comment type="catalytic activity">
    <reaction evidence="1">
        <text>ATP + protein L-histidine = ADP + protein N-phospho-L-histidine.</text>
        <dbReference type="EC" id="2.7.13.3"/>
    </reaction>
</comment>
<dbReference type="Gene3D" id="1.10.287.130">
    <property type="match status" value="1"/>
</dbReference>
<keyword evidence="6 12" id="KW-0812">Transmembrane</keyword>
<comment type="subcellular location">
    <subcellularLocation>
        <location evidence="2">Membrane</location>
    </subcellularLocation>
</comment>
<keyword evidence="9" id="KW-0902">Two-component regulatory system</keyword>
<dbReference type="CDD" id="cd00075">
    <property type="entry name" value="HATPase"/>
    <property type="match status" value="1"/>
</dbReference>
<evidence type="ECO:0000259" key="13">
    <source>
        <dbReference type="PROSITE" id="PS50109"/>
    </source>
</evidence>
<dbReference type="CDD" id="cd00082">
    <property type="entry name" value="HisKA"/>
    <property type="match status" value="1"/>
</dbReference>
<evidence type="ECO:0000256" key="4">
    <source>
        <dbReference type="ARBA" id="ARBA00022553"/>
    </source>
</evidence>
<dbReference type="Pfam" id="PF02518">
    <property type="entry name" value="HATPase_c"/>
    <property type="match status" value="1"/>
</dbReference>
<dbReference type="SUPFAM" id="SSF47384">
    <property type="entry name" value="Homodimeric domain of signal transducing histidine kinase"/>
    <property type="match status" value="1"/>
</dbReference>
<dbReference type="PROSITE" id="PS50109">
    <property type="entry name" value="HIS_KIN"/>
    <property type="match status" value="1"/>
</dbReference>
<dbReference type="InterPro" id="IPR003594">
    <property type="entry name" value="HATPase_dom"/>
</dbReference>
<feature type="coiled-coil region" evidence="11">
    <location>
        <begin position="320"/>
        <end position="363"/>
    </location>
</feature>
<keyword evidence="5" id="KW-0808">Transferase</keyword>
<keyword evidence="11" id="KW-0175">Coiled coil</keyword>
<feature type="domain" description="Histidine kinase" evidence="13">
    <location>
        <begin position="311"/>
        <end position="500"/>
    </location>
</feature>
<dbReference type="AlphaFoldDB" id="A0A437MCJ6"/>
<gene>
    <name evidence="15" type="ORF">EOD42_17350</name>
</gene>
<evidence type="ECO:0000259" key="14">
    <source>
        <dbReference type="PROSITE" id="PS50885"/>
    </source>
</evidence>
<evidence type="ECO:0000256" key="10">
    <source>
        <dbReference type="ARBA" id="ARBA00023136"/>
    </source>
</evidence>
<dbReference type="GO" id="GO:0016020">
    <property type="term" value="C:membrane"/>
    <property type="evidence" value="ECO:0007669"/>
    <property type="project" value="UniProtKB-SubCell"/>
</dbReference>
<evidence type="ECO:0000256" key="3">
    <source>
        <dbReference type="ARBA" id="ARBA00012438"/>
    </source>
</evidence>
<keyword evidence="16" id="KW-1185">Reference proteome</keyword>
<dbReference type="SUPFAM" id="SSF55874">
    <property type="entry name" value="ATPase domain of HSP90 chaperone/DNA topoisomerase II/histidine kinase"/>
    <property type="match status" value="1"/>
</dbReference>
<feature type="domain" description="HAMP" evidence="14">
    <location>
        <begin position="249"/>
        <end position="303"/>
    </location>
</feature>
<evidence type="ECO:0000256" key="2">
    <source>
        <dbReference type="ARBA" id="ARBA00004370"/>
    </source>
</evidence>
<dbReference type="InterPro" id="IPR003660">
    <property type="entry name" value="HAMP_dom"/>
</dbReference>
<dbReference type="InterPro" id="IPR036097">
    <property type="entry name" value="HisK_dim/P_sf"/>
</dbReference>
<dbReference type="SMART" id="SM00388">
    <property type="entry name" value="HisKA"/>
    <property type="match status" value="1"/>
</dbReference>
<dbReference type="Proteomes" id="UP000282957">
    <property type="component" value="Unassembled WGS sequence"/>
</dbReference>
<keyword evidence="8 12" id="KW-1133">Transmembrane helix</keyword>
<feature type="transmembrane region" description="Helical" evidence="12">
    <location>
        <begin position="227"/>
        <end position="251"/>
    </location>
</feature>
<evidence type="ECO:0000256" key="11">
    <source>
        <dbReference type="SAM" id="Coils"/>
    </source>
</evidence>
<reference evidence="15 16" key="1">
    <citation type="submission" date="2019-01" db="EMBL/GenBank/DDBJ databases">
        <authorList>
            <person name="Chen W.-M."/>
        </authorList>
    </citation>
    <scope>NUCLEOTIDE SEQUENCE [LARGE SCALE GENOMIC DNA]</scope>
    <source>
        <strain evidence="15 16">CCP-6</strain>
    </source>
</reference>
<comment type="caution">
    <text evidence="15">The sequence shown here is derived from an EMBL/GenBank/DDBJ whole genome shotgun (WGS) entry which is preliminary data.</text>
</comment>
<evidence type="ECO:0000313" key="16">
    <source>
        <dbReference type="Proteomes" id="UP000282957"/>
    </source>
</evidence>
<accession>A0A437MCJ6</accession>
<dbReference type="PRINTS" id="PR00344">
    <property type="entry name" value="BCTRLSENSOR"/>
</dbReference>
<keyword evidence="10 12" id="KW-0472">Membrane</keyword>
<name>A0A437MCJ6_9PROT</name>
<dbReference type="InterPro" id="IPR050428">
    <property type="entry name" value="TCS_sensor_his_kinase"/>
</dbReference>
<dbReference type="GO" id="GO:0000155">
    <property type="term" value="F:phosphorelay sensor kinase activity"/>
    <property type="evidence" value="ECO:0007669"/>
    <property type="project" value="InterPro"/>
</dbReference>
<proteinExistence type="predicted"/>
<dbReference type="InterPro" id="IPR003661">
    <property type="entry name" value="HisK_dim/P_dom"/>
</dbReference>